<gene>
    <name evidence="3" type="ORF">FOZ76_07890</name>
</gene>
<dbReference type="Proteomes" id="UP000318405">
    <property type="component" value="Unassembled WGS sequence"/>
</dbReference>
<dbReference type="PANTHER" id="PTHR42928:SF5">
    <property type="entry name" value="BLR1237 PROTEIN"/>
    <property type="match status" value="1"/>
</dbReference>
<evidence type="ECO:0000313" key="4">
    <source>
        <dbReference type="Proteomes" id="UP000318405"/>
    </source>
</evidence>
<protein>
    <submittedName>
        <fullName evidence="3">Tripartite tricarboxylate transporter substrate binding protein</fullName>
    </submittedName>
</protein>
<comment type="similarity">
    <text evidence="1">Belongs to the UPF0065 (bug) family.</text>
</comment>
<dbReference type="PIRSF" id="PIRSF017082">
    <property type="entry name" value="YflP"/>
    <property type="match status" value="1"/>
</dbReference>
<comment type="caution">
    <text evidence="3">The sequence shown here is derived from an EMBL/GenBank/DDBJ whole genome shotgun (WGS) entry which is preliminary data.</text>
</comment>
<dbReference type="AlphaFoldDB" id="A0A556AUX0"/>
<dbReference type="InterPro" id="IPR005064">
    <property type="entry name" value="BUG"/>
</dbReference>
<feature type="signal peptide" evidence="2">
    <location>
        <begin position="1"/>
        <end position="21"/>
    </location>
</feature>
<dbReference type="RefSeq" id="WP_143947604.1">
    <property type="nucleotide sequence ID" value="NZ_BAABMB010000002.1"/>
</dbReference>
<dbReference type="OrthoDB" id="8678477at2"/>
<evidence type="ECO:0000313" key="3">
    <source>
        <dbReference type="EMBL" id="TSH96743.1"/>
    </source>
</evidence>
<dbReference type="Gene3D" id="3.40.190.10">
    <property type="entry name" value="Periplasmic binding protein-like II"/>
    <property type="match status" value="1"/>
</dbReference>
<keyword evidence="4" id="KW-1185">Reference proteome</keyword>
<dbReference type="SUPFAM" id="SSF53850">
    <property type="entry name" value="Periplasmic binding protein-like II"/>
    <property type="match status" value="1"/>
</dbReference>
<proteinExistence type="inferred from homology"/>
<dbReference type="EMBL" id="VLTJ01000013">
    <property type="protein sequence ID" value="TSH96743.1"/>
    <property type="molecule type" value="Genomic_DNA"/>
</dbReference>
<evidence type="ECO:0000256" key="1">
    <source>
        <dbReference type="ARBA" id="ARBA00006987"/>
    </source>
</evidence>
<accession>A0A556AUX0</accession>
<dbReference type="PANTHER" id="PTHR42928">
    <property type="entry name" value="TRICARBOXYLATE-BINDING PROTEIN"/>
    <property type="match status" value="1"/>
</dbReference>
<dbReference type="InterPro" id="IPR042100">
    <property type="entry name" value="Bug_dom1"/>
</dbReference>
<dbReference type="CDD" id="cd07012">
    <property type="entry name" value="PBP2_Bug_TTT"/>
    <property type="match status" value="1"/>
</dbReference>
<sequence length="321" mass="33739">MNKRSFLKAVGAVLAGPAVLAAPRVLRANRPIRVIVPLPAGSSNDFVARAITVLVSQTLGQPIIVENREGANGTIGTMELLRAAPDGHTLMCGSLSPLAANVAFIKNLPYDPATDMTPIAGASLTNHVLMVRQDSPVQTFQDFLAHAKAHPGKLNVGASTSIVQLQIATINAMAGVSLVNIPYRGTPATLNDVIGGVLDATFTDPGNALAQVRGGNLKALAVTSLERNPTTPEWPAISETLPGFDFPSWNAFVGPKGLQADFVQRFSQAVQEALNDAELAAKMAQSGTTALHLNPDELRDFTAAEIAKYVTLARAANIEPQ</sequence>
<dbReference type="Gene3D" id="3.40.190.150">
    <property type="entry name" value="Bordetella uptake gene, domain 1"/>
    <property type="match status" value="1"/>
</dbReference>
<name>A0A556AUX0_9BURK</name>
<dbReference type="Pfam" id="PF03401">
    <property type="entry name" value="TctC"/>
    <property type="match status" value="1"/>
</dbReference>
<evidence type="ECO:0000256" key="2">
    <source>
        <dbReference type="SAM" id="SignalP"/>
    </source>
</evidence>
<keyword evidence="2" id="KW-0732">Signal</keyword>
<feature type="chain" id="PRO_5022123984" evidence="2">
    <location>
        <begin position="22"/>
        <end position="321"/>
    </location>
</feature>
<reference evidence="3 4" key="1">
    <citation type="submission" date="2019-07" db="EMBL/GenBank/DDBJ databases">
        <title>Qingshengfaniella alkalisoli gen. nov., sp. nov., isolated from saline soil.</title>
        <authorList>
            <person name="Xu L."/>
            <person name="Huang X.-X."/>
            <person name="Sun J.-Q."/>
        </authorList>
    </citation>
    <scope>NUCLEOTIDE SEQUENCE [LARGE SCALE GENOMIC DNA]</scope>
    <source>
        <strain evidence="3 4">DSM 27279</strain>
    </source>
</reference>
<organism evidence="3 4">
    <name type="scientific">Verticiella sediminum</name>
    <dbReference type="NCBI Taxonomy" id="1247510"/>
    <lineage>
        <taxon>Bacteria</taxon>
        <taxon>Pseudomonadati</taxon>
        <taxon>Pseudomonadota</taxon>
        <taxon>Betaproteobacteria</taxon>
        <taxon>Burkholderiales</taxon>
        <taxon>Alcaligenaceae</taxon>
        <taxon>Verticiella</taxon>
    </lineage>
</organism>